<dbReference type="Pfam" id="PF17973">
    <property type="entry name" value="bMG10"/>
    <property type="match status" value="1"/>
</dbReference>
<dbReference type="InterPro" id="IPR049120">
    <property type="entry name" value="A2M_bMG2"/>
</dbReference>
<dbReference type="RefSeq" id="WP_052944196.1">
    <property type="nucleotide sequence ID" value="NZ_MXCH01000016.1"/>
</dbReference>
<protein>
    <recommendedName>
        <fullName evidence="3">Alpha-2-macroglobulin</fullName>
    </recommendedName>
</protein>
<feature type="domain" description="Alpha-2-macroglobulin" evidence="5">
    <location>
        <begin position="960"/>
        <end position="1049"/>
    </location>
</feature>
<evidence type="ECO:0000313" key="7">
    <source>
        <dbReference type="EMBL" id="ECW4010222.1"/>
    </source>
</evidence>
<gene>
    <name evidence="6" type="ORF">DP455_21120</name>
    <name evidence="7" type="ORF">F3Z99_17040</name>
</gene>
<dbReference type="GO" id="GO:0005615">
    <property type="term" value="C:extracellular space"/>
    <property type="evidence" value="ECO:0007669"/>
    <property type="project" value="InterPro"/>
</dbReference>
<dbReference type="InterPro" id="IPR011625">
    <property type="entry name" value="A2M_N_BRD"/>
</dbReference>
<dbReference type="Pfam" id="PF11974">
    <property type="entry name" value="bMG3"/>
    <property type="match status" value="1"/>
</dbReference>
<dbReference type="Gene3D" id="1.50.10.20">
    <property type="match status" value="1"/>
</dbReference>
<dbReference type="GO" id="GO:0004866">
    <property type="term" value="F:endopeptidase inhibitor activity"/>
    <property type="evidence" value="ECO:0007669"/>
    <property type="project" value="UniProtKB-UniRule"/>
</dbReference>
<accession>A0A5T5FM28</accession>
<dbReference type="Pfam" id="PF07678">
    <property type="entry name" value="TED_complement"/>
    <property type="match status" value="1"/>
</dbReference>
<dbReference type="InterPro" id="IPR041203">
    <property type="entry name" value="Bact_A2M_MG5"/>
</dbReference>
<comment type="caution">
    <text evidence="6">The sequence shown here is derived from an EMBL/GenBank/DDBJ whole genome shotgun (WGS) entry which is preliminary data.</text>
</comment>
<proteinExistence type="inferred from homology"/>
<dbReference type="InterPro" id="IPR011626">
    <property type="entry name" value="Alpha-macroglobulin_TED"/>
</dbReference>
<dbReference type="Pfam" id="PF17972">
    <property type="entry name" value="bMG5"/>
    <property type="match status" value="1"/>
</dbReference>
<dbReference type="SMART" id="SM01359">
    <property type="entry name" value="A2M_N_2"/>
    <property type="match status" value="1"/>
</dbReference>
<evidence type="ECO:0000256" key="1">
    <source>
        <dbReference type="ARBA" id="ARBA00010556"/>
    </source>
</evidence>
<dbReference type="InterPro" id="IPR041246">
    <property type="entry name" value="Bact_MG10"/>
</dbReference>
<keyword evidence="3" id="KW-0472">Membrane</keyword>
<evidence type="ECO:0000256" key="3">
    <source>
        <dbReference type="PIRNR" id="PIRNR038980"/>
    </source>
</evidence>
<dbReference type="Pfam" id="PF01835">
    <property type="entry name" value="MG2"/>
    <property type="match status" value="1"/>
</dbReference>
<evidence type="ECO:0000313" key="6">
    <source>
        <dbReference type="EMBL" id="EBM0297422.1"/>
    </source>
</evidence>
<dbReference type="Gene3D" id="2.60.40.1930">
    <property type="match status" value="1"/>
</dbReference>
<dbReference type="Pfam" id="PF00207">
    <property type="entry name" value="A2M"/>
    <property type="match status" value="1"/>
</dbReference>
<sequence>MKHLRVVACMIMLALAGCDNNDKTAPTTKSEAPAVAQPSPAQDPAQLQKLAQQSQGKALTLLDASEAQLDGAATLVLTFSVPLDPEQDFSRVVHVVDKKSGSVDGAWELAPNLKELRLRHLEPERVLVVTVDPAVKALNNATFGKSYEKTITTRDVQPSVGFASRGSLLPGKIAEGLPVMALNVNHVDVNFFRVKPGSLASFVSQWEYRSSLSNWESDNLLKMADLVYTGRFDLNPARNTREKLLLPLSDIKPLQQAGVYVAVMNQAGHYNYSNAATLFTLSDIGVSAHRYYNRLDIFTQSLENGAAQSGIEIVLLNDKGQTLAQATSDAQGHVQLEADKAAALLLARKEEQTTLLDLTLPALDLSEFNVAGAPGYSKQFFMFGPRDLYRPGETVILNGLLRDSDGKTLPDQPVKLEVVKPDGQVMRTVVSQPENGLYRLNYPLDINAPTGLWHVRANTGDNLLRSWDFHVEDFMPERMALNLTAQKTPLAPADEVKFSAVGYYLYGAPANGNTLQGQLFLRPLRDAVAALPGFQFGNIAEENLSRSLDEVQLTLDKGGRGEVSAASQWQEAHSPLQVILQASLLESGGRPVTRRVEQAIWPADTLPGIRPQFAAKAVYDYRTDTTVNQPIVDEDSNAAFDIVYANAQGEKKAVSGLQVRLIRERRDYYWNWSESEGWQSQFDQKDLVEGEQTLDLNADETGKVSFPVEWGAYRLEVKAPNETVSSVRFWAGYSWQDNSDGSGAARPDRVTLKLDKASYRPGDTMKLHIAAPVAGKGYAMVESSDGPLWWQAIDVPAQGLELTIPVDKTWNRHDLYLSTLVVRPGDKSRSATPKRAVGLLHLPLGDENRRLDLALESPAKMRPNQPLTVRVKASVKHGEMPKQINVLVSAVDSGVLNITDYATPDPWQAFFGQKRYGADIYDIYGQVIEGQGRLAALRFGGDGDDLKRGGKPPVNHVNIIAQQAQPITLNEQGEGVVTLPIGDFNGELRVMAQAWTADDFGRGESKVVVAAPVIAELNMPRFLAGGDVSRLVLDVTNLTDRPQTLNIALAASGLLELLSQQPQPVNLAPGVRTTLFVPVRALEGFGEGEIQATISGLNLPGETLDAQHKQWQIGVRPAWPAQTVNSGIALAPGESWHVPEQHLANVSPATLQGQLLLSGKPPLNLARYIRELKAYPYGCLEQTTSGLFPALYTNAAQLQSLGITGDSDEKRRAAVDIGISRILQMQRDNGGFALWDENGAEEPWLTAYAMDFLIRAGEQGYSVPPEAINRGNERLLRYLQDPGTMLIRYSDNTQASTFAAQAYAALVLARQQKAPLGALREIWERRSQAASGLPLMQLGIALNTMGDARRGEEAITLALNTPRQDERQWIADYGSSLRDNALMLSLLEENNLRPDAQNALLSSLSEQAFGQRWLSTQENNALFLAAHSRQASAGAWQAQTSLEAQPLSGDKAQTSLEAQPLSGDKALTRNLDADQLATLEVTNTGSQPLWLRLDSSGYPSSAPEPASNVLQIERQILGTDGQRKSLSSLRSGELVLVWLTVVADRNVPDALVVDLLPAGLELENQNLADSSASLPESGSEVQNLLNQMQQADIQYMEFRDDRFVAAVVVNEGQPVTLVYLARAVTPGTYQLAQPQVESMYAPQWRATGASEGLLIVTP</sequence>
<dbReference type="InterPro" id="IPR002890">
    <property type="entry name" value="MG2"/>
</dbReference>
<dbReference type="EMBL" id="AAKWHL010000013">
    <property type="protein sequence ID" value="ECW4010222.1"/>
    <property type="molecule type" value="Genomic_DNA"/>
</dbReference>
<keyword evidence="2" id="KW-0732">Signal</keyword>
<dbReference type="Pfam" id="PF21142">
    <property type="entry name" value="A2M_bMG2"/>
    <property type="match status" value="1"/>
</dbReference>
<reference evidence="6" key="1">
    <citation type="submission" date="2018-06" db="EMBL/GenBank/DDBJ databases">
        <authorList>
            <consortium name="PulseNet: The National Subtyping Network for Foodborne Disease Surveillance"/>
            <person name="Tarr C.L."/>
            <person name="Trees E."/>
            <person name="Katz L.S."/>
            <person name="Carleton-Romer H.A."/>
            <person name="Stroika S."/>
            <person name="Kucerova Z."/>
            <person name="Roache K.F."/>
            <person name="Sabol A.L."/>
            <person name="Besser J."/>
            <person name="Gerner-Smidt P."/>
        </authorList>
    </citation>
    <scope>NUCLEOTIDE SEQUENCE</scope>
    <source>
        <strain evidence="6">PNUSAS041091</strain>
        <strain evidence="7">PNUSAS099984</strain>
    </source>
</reference>
<dbReference type="SMART" id="SM01419">
    <property type="entry name" value="Thiol-ester_cl"/>
    <property type="match status" value="1"/>
</dbReference>
<dbReference type="PANTHER" id="PTHR40094:SF1">
    <property type="entry name" value="UBIQUITIN DOMAIN-CONTAINING PROTEIN"/>
    <property type="match status" value="1"/>
</dbReference>
<dbReference type="PROSITE" id="PS51257">
    <property type="entry name" value="PROKAR_LIPOPROTEIN"/>
    <property type="match status" value="1"/>
</dbReference>
<evidence type="ECO:0000256" key="2">
    <source>
        <dbReference type="ARBA" id="ARBA00022729"/>
    </source>
</evidence>
<dbReference type="PANTHER" id="PTHR40094">
    <property type="entry name" value="ALPHA-2-MACROGLOBULIN HOMOLOG"/>
    <property type="match status" value="1"/>
</dbReference>
<dbReference type="InterPro" id="IPR021868">
    <property type="entry name" value="Alpha_2_Macroglob_MG3"/>
</dbReference>
<dbReference type="InterPro" id="IPR041462">
    <property type="entry name" value="Bact_A2M_MG6"/>
</dbReference>
<dbReference type="Pfam" id="PF21765">
    <property type="entry name" value="CUB_A2MG"/>
    <property type="match status" value="1"/>
</dbReference>
<keyword evidence="3" id="KW-0646">Protease inhibitor</keyword>
<name>A0A5T5FM28_SALER</name>
<evidence type="ECO:0000259" key="4">
    <source>
        <dbReference type="SMART" id="SM01359"/>
    </source>
</evidence>
<dbReference type="PIRSF" id="PIRSF038980">
    <property type="entry name" value="A2M_bac"/>
    <property type="match status" value="1"/>
</dbReference>
<dbReference type="InterPro" id="IPR008930">
    <property type="entry name" value="Terpenoid_cyclase/PrenylTrfase"/>
</dbReference>
<dbReference type="InterPro" id="IPR047565">
    <property type="entry name" value="Alpha-macroglob_thiol-ester_cl"/>
</dbReference>
<dbReference type="SMART" id="SM01360">
    <property type="entry name" value="A2M"/>
    <property type="match status" value="1"/>
</dbReference>
<comment type="similarity">
    <text evidence="1">Belongs to the protease inhibitor I39 (alpha-2-macroglobulin) family. Bacterial alpha-2-macroglobulin subfamily.</text>
</comment>
<dbReference type="InterPro" id="IPR051802">
    <property type="entry name" value="YfhM-like"/>
</dbReference>
<dbReference type="EMBL" id="AAGAZB010000040">
    <property type="protein sequence ID" value="EBM0297422.1"/>
    <property type="molecule type" value="Genomic_DNA"/>
</dbReference>
<dbReference type="InterPro" id="IPR040639">
    <property type="entry name" value="A2MG_MG1"/>
</dbReference>
<dbReference type="Pfam" id="PF17962">
    <property type="entry name" value="bMG6"/>
    <property type="match status" value="1"/>
</dbReference>
<dbReference type="Pfam" id="PF07703">
    <property type="entry name" value="A2M_BRD"/>
    <property type="match status" value="1"/>
</dbReference>
<dbReference type="CDD" id="cd02891">
    <property type="entry name" value="A2M_like"/>
    <property type="match status" value="1"/>
</dbReference>
<dbReference type="Pfam" id="PF17970">
    <property type="entry name" value="bMG1"/>
    <property type="match status" value="1"/>
</dbReference>
<dbReference type="SUPFAM" id="SSF48239">
    <property type="entry name" value="Terpenoid cyclases/Protein prenyltransferases"/>
    <property type="match status" value="1"/>
</dbReference>
<organism evidence="6">
    <name type="scientific">Salmonella enterica</name>
    <name type="common">Salmonella choleraesuis</name>
    <dbReference type="NCBI Taxonomy" id="28901"/>
    <lineage>
        <taxon>Bacteria</taxon>
        <taxon>Pseudomonadati</taxon>
        <taxon>Pseudomonadota</taxon>
        <taxon>Gammaproteobacteria</taxon>
        <taxon>Enterobacterales</taxon>
        <taxon>Enterobacteriaceae</taxon>
        <taxon>Salmonella</taxon>
    </lineage>
</organism>
<dbReference type="InterPro" id="IPR026284">
    <property type="entry name" value="A2MG_proteobact"/>
</dbReference>
<dbReference type="InterPro" id="IPR049122">
    <property type="entry name" value="A2MG_CUB"/>
</dbReference>
<evidence type="ECO:0000259" key="5">
    <source>
        <dbReference type="SMART" id="SM01360"/>
    </source>
</evidence>
<comment type="function">
    <text evidence="3">Protects the bacterial cell from host peptidases.</text>
</comment>
<keyword evidence="3" id="KW-1003">Cell membrane</keyword>
<feature type="domain" description="Alpha-2-macroglobulin bait region" evidence="4">
    <location>
        <begin position="750"/>
        <end position="898"/>
    </location>
</feature>
<dbReference type="InterPro" id="IPR001599">
    <property type="entry name" value="Macroglobln_a2"/>
</dbReference>